<dbReference type="Gene3D" id="3.40.50.460">
    <property type="entry name" value="Phosphofructokinase domain"/>
    <property type="match status" value="1"/>
</dbReference>
<dbReference type="PRINTS" id="PR00476">
    <property type="entry name" value="PHFRCTKINASE"/>
</dbReference>
<keyword evidence="6 16" id="KW-0808">Transferase</keyword>
<keyword evidence="11" id="KW-0460">Magnesium</keyword>
<comment type="pathway">
    <text evidence="3">Carbohydrate degradation; glycolysis; D-glyceraldehyde 3-phosphate and glycerone phosphate from D-glucose: step 3/4.</text>
</comment>
<keyword evidence="10" id="KW-0067">ATP-binding</keyword>
<dbReference type="EMBL" id="WUBS01000003">
    <property type="protein sequence ID" value="NDL62243.1"/>
    <property type="molecule type" value="Genomic_DNA"/>
</dbReference>
<dbReference type="RefSeq" id="WP_162364956.1">
    <property type="nucleotide sequence ID" value="NZ_WUBS01000003.1"/>
</dbReference>
<comment type="similarity">
    <text evidence="13">Belongs to the phosphofructokinase type A (PFKA) family.</text>
</comment>
<evidence type="ECO:0000256" key="4">
    <source>
        <dbReference type="ARBA" id="ARBA00012055"/>
    </source>
</evidence>
<evidence type="ECO:0000256" key="1">
    <source>
        <dbReference type="ARBA" id="ARBA00001946"/>
    </source>
</evidence>
<evidence type="ECO:0000256" key="14">
    <source>
        <dbReference type="ARBA" id="ARBA00048070"/>
    </source>
</evidence>
<dbReference type="PIRSF" id="PIRSF000532">
    <property type="entry name" value="ATP_PFK_prok"/>
    <property type="match status" value="1"/>
</dbReference>
<dbReference type="GO" id="GO:0005524">
    <property type="term" value="F:ATP binding"/>
    <property type="evidence" value="ECO:0007669"/>
    <property type="project" value="UniProtKB-KW"/>
</dbReference>
<dbReference type="GO" id="GO:0046872">
    <property type="term" value="F:metal ion binding"/>
    <property type="evidence" value="ECO:0007669"/>
    <property type="project" value="UniProtKB-KW"/>
</dbReference>
<dbReference type="GO" id="GO:0016208">
    <property type="term" value="F:AMP binding"/>
    <property type="evidence" value="ECO:0007669"/>
    <property type="project" value="TreeGrafter"/>
</dbReference>
<dbReference type="PANTHER" id="PTHR13697">
    <property type="entry name" value="PHOSPHOFRUCTOKINASE"/>
    <property type="match status" value="1"/>
</dbReference>
<dbReference type="GO" id="GO:0048029">
    <property type="term" value="F:monosaccharide binding"/>
    <property type="evidence" value="ECO:0007669"/>
    <property type="project" value="TreeGrafter"/>
</dbReference>
<dbReference type="GO" id="GO:0070095">
    <property type="term" value="F:fructose-6-phosphate binding"/>
    <property type="evidence" value="ECO:0007669"/>
    <property type="project" value="TreeGrafter"/>
</dbReference>
<evidence type="ECO:0000256" key="3">
    <source>
        <dbReference type="ARBA" id="ARBA00004679"/>
    </source>
</evidence>
<evidence type="ECO:0000313" key="17">
    <source>
        <dbReference type="Proteomes" id="UP000461443"/>
    </source>
</evidence>
<evidence type="ECO:0000256" key="2">
    <source>
        <dbReference type="ARBA" id="ARBA00004496"/>
    </source>
</evidence>
<keyword evidence="12" id="KW-0324">Glycolysis</keyword>
<keyword evidence="7" id="KW-0479">Metal-binding</keyword>
<organism evidence="16 17">
    <name type="scientific">Acerihabitans arboris</name>
    <dbReference type="NCBI Taxonomy" id="2691583"/>
    <lineage>
        <taxon>Bacteria</taxon>
        <taxon>Pseudomonadati</taxon>
        <taxon>Pseudomonadota</taxon>
        <taxon>Gammaproteobacteria</taxon>
        <taxon>Enterobacterales</taxon>
        <taxon>Pectobacteriaceae</taxon>
        <taxon>Acerihabitans</taxon>
    </lineage>
</organism>
<dbReference type="NCBIfam" id="NF002872">
    <property type="entry name" value="PRK03202.1"/>
    <property type="match status" value="1"/>
</dbReference>
<dbReference type="InterPro" id="IPR022953">
    <property type="entry name" value="ATP_PFK"/>
</dbReference>
<dbReference type="AlphaFoldDB" id="A0A845SBN0"/>
<comment type="cofactor">
    <cofactor evidence="1">
        <name>Mg(2+)</name>
        <dbReference type="ChEBI" id="CHEBI:18420"/>
    </cofactor>
</comment>
<gene>
    <name evidence="16" type="ORF">GRH90_05685</name>
</gene>
<reference evidence="16 17" key="1">
    <citation type="submission" date="2019-12" db="EMBL/GenBank/DDBJ databases">
        <authorList>
            <person name="Lee S.D."/>
        </authorList>
    </citation>
    <scope>NUCLEOTIDE SEQUENCE [LARGE SCALE GENOMIC DNA]</scope>
    <source>
        <strain evidence="16 17">SAP-6</strain>
    </source>
</reference>
<proteinExistence type="inferred from homology"/>
<reference evidence="16 17" key="2">
    <citation type="submission" date="2020-02" db="EMBL/GenBank/DDBJ databases">
        <title>The new genus of Enterobacteriales.</title>
        <authorList>
            <person name="Kim I.S."/>
        </authorList>
    </citation>
    <scope>NUCLEOTIDE SEQUENCE [LARGE SCALE GENOMIC DNA]</scope>
    <source>
        <strain evidence="16 17">SAP-6</strain>
    </source>
</reference>
<name>A0A845SBN0_9GAMM</name>
<dbReference type="GO" id="GO:0061621">
    <property type="term" value="P:canonical glycolysis"/>
    <property type="evidence" value="ECO:0007669"/>
    <property type="project" value="TreeGrafter"/>
</dbReference>
<evidence type="ECO:0000256" key="9">
    <source>
        <dbReference type="ARBA" id="ARBA00022777"/>
    </source>
</evidence>
<evidence type="ECO:0000256" key="12">
    <source>
        <dbReference type="ARBA" id="ARBA00023152"/>
    </source>
</evidence>
<dbReference type="UniPathway" id="UPA00109">
    <property type="reaction ID" value="UER00182"/>
</dbReference>
<dbReference type="GO" id="GO:0030388">
    <property type="term" value="P:fructose 1,6-bisphosphate metabolic process"/>
    <property type="evidence" value="ECO:0007669"/>
    <property type="project" value="TreeGrafter"/>
</dbReference>
<dbReference type="InterPro" id="IPR012003">
    <property type="entry name" value="ATP_PFK_prok-type"/>
</dbReference>
<evidence type="ECO:0000256" key="6">
    <source>
        <dbReference type="ARBA" id="ARBA00022679"/>
    </source>
</evidence>
<dbReference type="Pfam" id="PF00365">
    <property type="entry name" value="PFK"/>
    <property type="match status" value="1"/>
</dbReference>
<dbReference type="GO" id="GO:0006002">
    <property type="term" value="P:fructose 6-phosphate metabolic process"/>
    <property type="evidence" value="ECO:0007669"/>
    <property type="project" value="InterPro"/>
</dbReference>
<comment type="catalytic activity">
    <reaction evidence="14">
        <text>beta-D-fructose 6-phosphate + ATP = beta-D-fructose 1,6-bisphosphate + ADP + H(+)</text>
        <dbReference type="Rhea" id="RHEA:16109"/>
        <dbReference type="ChEBI" id="CHEBI:15378"/>
        <dbReference type="ChEBI" id="CHEBI:30616"/>
        <dbReference type="ChEBI" id="CHEBI:32966"/>
        <dbReference type="ChEBI" id="CHEBI:57634"/>
        <dbReference type="ChEBI" id="CHEBI:456216"/>
        <dbReference type="EC" id="2.7.1.11"/>
    </reaction>
</comment>
<keyword evidence="17" id="KW-1185">Reference proteome</keyword>
<keyword evidence="9 16" id="KW-0418">Kinase</keyword>
<evidence type="ECO:0000256" key="8">
    <source>
        <dbReference type="ARBA" id="ARBA00022741"/>
    </source>
</evidence>
<comment type="subcellular location">
    <subcellularLocation>
        <location evidence="2">Cytoplasm</location>
    </subcellularLocation>
</comment>
<dbReference type="GO" id="GO:0005945">
    <property type="term" value="C:6-phosphofructokinase complex"/>
    <property type="evidence" value="ECO:0007669"/>
    <property type="project" value="TreeGrafter"/>
</dbReference>
<dbReference type="GO" id="GO:0042802">
    <property type="term" value="F:identical protein binding"/>
    <property type="evidence" value="ECO:0007669"/>
    <property type="project" value="TreeGrafter"/>
</dbReference>
<sequence>MKKVAIIASGGDAVGINSAINALLQREELDIIAFHGGYDGIIEQLPFILSSGDVQGAVSCGRNLLRSARSRSPLTRGGRDSLRDRLRRLAVDQLVVFGGGGSSQAAWLLDQEGLPTVVLPMSIDNDIQGTQYSIGFNSAVEVVTQALDLLHNTAQNMEGRVFMLEVFGADAGHMALAGALAGGAHAVILPEFPLDIDRLSARLAARLSEPHGYALVVCAEGYPMADAHFAGSQGVSIKIGRLLENRLGFKIRHTVLGYCQRAASPSVQDRLLALTLAQRAANAILAGEHGILIGIQDGQAVSCPLEQALSGKRQLDAGLVAAAINLQMIT</sequence>
<dbReference type="InterPro" id="IPR035966">
    <property type="entry name" value="PKF_sf"/>
</dbReference>
<dbReference type="PANTHER" id="PTHR13697:SF4">
    <property type="entry name" value="ATP-DEPENDENT 6-PHOSPHOFRUCTOKINASE"/>
    <property type="match status" value="1"/>
</dbReference>
<evidence type="ECO:0000256" key="5">
    <source>
        <dbReference type="ARBA" id="ARBA00022490"/>
    </source>
</evidence>
<dbReference type="GO" id="GO:0003872">
    <property type="term" value="F:6-phosphofructokinase activity"/>
    <property type="evidence" value="ECO:0007669"/>
    <property type="project" value="UniProtKB-EC"/>
</dbReference>
<evidence type="ECO:0000313" key="16">
    <source>
        <dbReference type="EMBL" id="NDL62243.1"/>
    </source>
</evidence>
<accession>A0A845SBN0</accession>
<dbReference type="InterPro" id="IPR000023">
    <property type="entry name" value="Phosphofructokinase_dom"/>
</dbReference>
<comment type="caution">
    <text evidence="16">The sequence shown here is derived from an EMBL/GenBank/DDBJ whole genome shotgun (WGS) entry which is preliminary data.</text>
</comment>
<dbReference type="Proteomes" id="UP000461443">
    <property type="component" value="Unassembled WGS sequence"/>
</dbReference>
<keyword evidence="5" id="KW-0963">Cytoplasm</keyword>
<dbReference type="EC" id="2.7.1.11" evidence="4"/>
<evidence type="ECO:0000256" key="10">
    <source>
        <dbReference type="ARBA" id="ARBA00022840"/>
    </source>
</evidence>
<dbReference type="SUPFAM" id="SSF53784">
    <property type="entry name" value="Phosphofructokinase"/>
    <property type="match status" value="1"/>
</dbReference>
<evidence type="ECO:0000259" key="15">
    <source>
        <dbReference type="Pfam" id="PF00365"/>
    </source>
</evidence>
<evidence type="ECO:0000256" key="11">
    <source>
        <dbReference type="ARBA" id="ARBA00022842"/>
    </source>
</evidence>
<feature type="domain" description="Phosphofructokinase" evidence="15">
    <location>
        <begin position="3"/>
        <end position="284"/>
    </location>
</feature>
<protein>
    <recommendedName>
        <fullName evidence="4">6-phosphofructokinase</fullName>
        <ecNumber evidence="4">2.7.1.11</ecNumber>
    </recommendedName>
</protein>
<dbReference type="Gene3D" id="3.40.50.450">
    <property type="match status" value="1"/>
</dbReference>
<keyword evidence="8" id="KW-0547">Nucleotide-binding</keyword>
<evidence type="ECO:0000256" key="13">
    <source>
        <dbReference type="ARBA" id="ARBA00038478"/>
    </source>
</evidence>
<evidence type="ECO:0000256" key="7">
    <source>
        <dbReference type="ARBA" id="ARBA00022723"/>
    </source>
</evidence>